<dbReference type="AlphaFoldDB" id="A0A7S2CID7"/>
<gene>
    <name evidence="2" type="ORF">DSPE1174_LOCUS14835</name>
</gene>
<dbReference type="GO" id="GO:0003824">
    <property type="term" value="F:catalytic activity"/>
    <property type="evidence" value="ECO:0007669"/>
    <property type="project" value="InterPro"/>
</dbReference>
<organism evidence="2">
    <name type="scientific">Octactis speculum</name>
    <dbReference type="NCBI Taxonomy" id="3111310"/>
    <lineage>
        <taxon>Eukaryota</taxon>
        <taxon>Sar</taxon>
        <taxon>Stramenopiles</taxon>
        <taxon>Ochrophyta</taxon>
        <taxon>Dictyochophyceae</taxon>
        <taxon>Dictyochales</taxon>
        <taxon>Dictyochaceae</taxon>
        <taxon>Octactis</taxon>
    </lineage>
</organism>
<dbReference type="EMBL" id="HBGS01029163">
    <property type="protein sequence ID" value="CAD9426161.1"/>
    <property type="molecule type" value="Transcribed_RNA"/>
</dbReference>
<dbReference type="SUPFAM" id="SSF56219">
    <property type="entry name" value="DNase I-like"/>
    <property type="match status" value="1"/>
</dbReference>
<sequence>MERSFHLRFVTHNVRRFKASDGSSTVPAIGRFLAELQPPPDIVALNEVDISTQPECLDSLASMLGGYSVAFFGHVAGRYGNALLSRHSICQTRETHLRGGSELSFPVGMRKRNGEIAKEGEKHRLGRGLLEADVDVPGGMVTFAVTHLDHISESQREVQLEHILQSLAPSLTRPLVLLGDMNALTRNDYTDDEWEMIEQNAESKGWAPPSFGCLSALTSNGLQDAFVVS</sequence>
<evidence type="ECO:0000313" key="2">
    <source>
        <dbReference type="EMBL" id="CAD9426161.1"/>
    </source>
</evidence>
<dbReference type="PANTHER" id="PTHR14859:SF1">
    <property type="entry name" value="PGAP2-INTERACTING PROTEIN"/>
    <property type="match status" value="1"/>
</dbReference>
<dbReference type="InterPro" id="IPR036691">
    <property type="entry name" value="Endo/exonu/phosph_ase_sf"/>
</dbReference>
<dbReference type="PANTHER" id="PTHR14859">
    <property type="entry name" value="CALCOFLUOR WHITE HYPERSENSITIVE PROTEIN PRECURSOR"/>
    <property type="match status" value="1"/>
</dbReference>
<dbReference type="GO" id="GO:0016020">
    <property type="term" value="C:membrane"/>
    <property type="evidence" value="ECO:0007669"/>
    <property type="project" value="GOC"/>
</dbReference>
<reference evidence="2" key="1">
    <citation type="submission" date="2021-01" db="EMBL/GenBank/DDBJ databases">
        <authorList>
            <person name="Corre E."/>
            <person name="Pelletier E."/>
            <person name="Niang G."/>
            <person name="Scheremetjew M."/>
            <person name="Finn R."/>
            <person name="Kale V."/>
            <person name="Holt S."/>
            <person name="Cochrane G."/>
            <person name="Meng A."/>
            <person name="Brown T."/>
            <person name="Cohen L."/>
        </authorList>
    </citation>
    <scope>NUCLEOTIDE SEQUENCE</scope>
    <source>
        <strain evidence="2">CCMP1381</strain>
    </source>
</reference>
<dbReference type="InterPro" id="IPR051916">
    <property type="entry name" value="GPI-anchor_lipid_remodeler"/>
</dbReference>
<evidence type="ECO:0000259" key="1">
    <source>
        <dbReference type="Pfam" id="PF03372"/>
    </source>
</evidence>
<proteinExistence type="predicted"/>
<dbReference type="InterPro" id="IPR005135">
    <property type="entry name" value="Endo/exonuclease/phosphatase"/>
</dbReference>
<dbReference type="Gene3D" id="3.60.10.10">
    <property type="entry name" value="Endonuclease/exonuclease/phosphatase"/>
    <property type="match status" value="1"/>
</dbReference>
<feature type="domain" description="Endonuclease/exonuclease/phosphatase" evidence="1">
    <location>
        <begin position="10"/>
        <end position="183"/>
    </location>
</feature>
<protein>
    <recommendedName>
        <fullName evidence="1">Endonuclease/exonuclease/phosphatase domain-containing protein</fullName>
    </recommendedName>
</protein>
<accession>A0A7S2CID7</accession>
<dbReference type="Pfam" id="PF03372">
    <property type="entry name" value="Exo_endo_phos"/>
    <property type="match status" value="1"/>
</dbReference>
<dbReference type="GO" id="GO:0006506">
    <property type="term" value="P:GPI anchor biosynthetic process"/>
    <property type="evidence" value="ECO:0007669"/>
    <property type="project" value="TreeGrafter"/>
</dbReference>
<name>A0A7S2CID7_9STRA</name>